<dbReference type="EMBL" id="JACHCB010000019">
    <property type="protein sequence ID" value="MBB6112476.1"/>
    <property type="molecule type" value="Genomic_DNA"/>
</dbReference>
<dbReference type="CDD" id="cd07814">
    <property type="entry name" value="SRPBCC_CalC_Aha1-like"/>
    <property type="match status" value="1"/>
</dbReference>
<sequence length="162" mass="18227">MSTKTEITKDLANKKLRVIREFAAPVEKVWKAWTDVSLLEQWWAPKPWKAVSKSYDFSEGGFWLYCMTGPNGEAAWCRVNFKTITPQQSFTSTALFCDENGVINPDFPAMHWLVTFNTIGAVTQVVAELTFDNEADLEKIVAMGFEAGYTMALDNLDELLGA</sequence>
<proteinExistence type="inferred from homology"/>
<dbReference type="RefSeq" id="WP_076377853.1">
    <property type="nucleotide sequence ID" value="NZ_FTMG01000019.1"/>
</dbReference>
<accession>A0ABR6PS75</accession>
<evidence type="ECO:0000256" key="1">
    <source>
        <dbReference type="ARBA" id="ARBA00006817"/>
    </source>
</evidence>
<dbReference type="SUPFAM" id="SSF55961">
    <property type="entry name" value="Bet v1-like"/>
    <property type="match status" value="1"/>
</dbReference>
<gene>
    <name evidence="3" type="ORF">HDF23_005251</name>
</gene>
<evidence type="ECO:0000259" key="2">
    <source>
        <dbReference type="Pfam" id="PF08327"/>
    </source>
</evidence>
<comment type="caution">
    <text evidence="3">The sequence shown here is derived from an EMBL/GenBank/DDBJ whole genome shotgun (WGS) entry which is preliminary data.</text>
</comment>
<organism evidence="3 4">
    <name type="scientific">Mucilaginibacter lappiensis</name>
    <dbReference type="NCBI Taxonomy" id="354630"/>
    <lineage>
        <taxon>Bacteria</taxon>
        <taxon>Pseudomonadati</taxon>
        <taxon>Bacteroidota</taxon>
        <taxon>Sphingobacteriia</taxon>
        <taxon>Sphingobacteriales</taxon>
        <taxon>Sphingobacteriaceae</taxon>
        <taxon>Mucilaginibacter</taxon>
    </lineage>
</organism>
<protein>
    <submittedName>
        <fullName evidence="3">Uncharacterized protein YndB with AHSA1/START domain</fullName>
    </submittedName>
</protein>
<comment type="similarity">
    <text evidence="1">Belongs to the AHA1 family.</text>
</comment>
<keyword evidence="4" id="KW-1185">Reference proteome</keyword>
<dbReference type="InterPro" id="IPR023393">
    <property type="entry name" value="START-like_dom_sf"/>
</dbReference>
<evidence type="ECO:0000313" key="4">
    <source>
        <dbReference type="Proteomes" id="UP000541583"/>
    </source>
</evidence>
<dbReference type="Gene3D" id="3.30.530.20">
    <property type="match status" value="1"/>
</dbReference>
<dbReference type="InterPro" id="IPR013538">
    <property type="entry name" value="ASHA1/2-like_C"/>
</dbReference>
<dbReference type="Pfam" id="PF08327">
    <property type="entry name" value="AHSA1"/>
    <property type="match status" value="1"/>
</dbReference>
<name>A0ABR6PS75_9SPHI</name>
<feature type="domain" description="Activator of Hsp90 ATPase homologue 1/2-like C-terminal" evidence="2">
    <location>
        <begin position="23"/>
        <end position="161"/>
    </location>
</feature>
<dbReference type="Proteomes" id="UP000541583">
    <property type="component" value="Unassembled WGS sequence"/>
</dbReference>
<reference evidence="3 4" key="1">
    <citation type="submission" date="2020-08" db="EMBL/GenBank/DDBJ databases">
        <title>Genomic Encyclopedia of Type Strains, Phase IV (KMG-V): Genome sequencing to study the core and pangenomes of soil and plant-associated prokaryotes.</title>
        <authorList>
            <person name="Whitman W."/>
        </authorList>
    </citation>
    <scope>NUCLEOTIDE SEQUENCE [LARGE SCALE GENOMIC DNA]</scope>
    <source>
        <strain evidence="3 4">ANJLi2</strain>
    </source>
</reference>
<evidence type="ECO:0000313" key="3">
    <source>
        <dbReference type="EMBL" id="MBB6112476.1"/>
    </source>
</evidence>